<keyword evidence="1" id="KW-0863">Zinc-finger</keyword>
<organism evidence="5 6">
    <name type="scientific">Senna tora</name>
    <dbReference type="NCBI Taxonomy" id="362788"/>
    <lineage>
        <taxon>Eukaryota</taxon>
        <taxon>Viridiplantae</taxon>
        <taxon>Streptophyta</taxon>
        <taxon>Embryophyta</taxon>
        <taxon>Tracheophyta</taxon>
        <taxon>Spermatophyta</taxon>
        <taxon>Magnoliopsida</taxon>
        <taxon>eudicotyledons</taxon>
        <taxon>Gunneridae</taxon>
        <taxon>Pentapetalae</taxon>
        <taxon>rosids</taxon>
        <taxon>fabids</taxon>
        <taxon>Fabales</taxon>
        <taxon>Fabaceae</taxon>
        <taxon>Caesalpinioideae</taxon>
        <taxon>Cassia clade</taxon>
        <taxon>Senna</taxon>
    </lineage>
</organism>
<dbReference type="PANTHER" id="PTHR47481:SF22">
    <property type="entry name" value="RETROTRANSPOSON GAG DOMAIN-CONTAINING PROTEIN"/>
    <property type="match status" value="1"/>
</dbReference>
<feature type="compositionally biased region" description="Low complexity" evidence="2">
    <location>
        <begin position="865"/>
        <end position="874"/>
    </location>
</feature>
<dbReference type="Pfam" id="PF00665">
    <property type="entry name" value="rve"/>
    <property type="match status" value="1"/>
</dbReference>
<feature type="domain" description="Integrase catalytic" evidence="4">
    <location>
        <begin position="547"/>
        <end position="711"/>
    </location>
</feature>
<evidence type="ECO:0000313" key="6">
    <source>
        <dbReference type="Proteomes" id="UP000634136"/>
    </source>
</evidence>
<dbReference type="InterPro" id="IPR001584">
    <property type="entry name" value="Integrase_cat-core"/>
</dbReference>
<evidence type="ECO:0000313" key="5">
    <source>
        <dbReference type="EMBL" id="KAF7814697.1"/>
    </source>
</evidence>
<dbReference type="Gene3D" id="3.30.420.10">
    <property type="entry name" value="Ribonuclease H-like superfamily/Ribonuclease H"/>
    <property type="match status" value="1"/>
</dbReference>
<evidence type="ECO:0000259" key="4">
    <source>
        <dbReference type="PROSITE" id="PS50994"/>
    </source>
</evidence>
<dbReference type="SUPFAM" id="SSF53098">
    <property type="entry name" value="Ribonuclease H-like"/>
    <property type="match status" value="1"/>
</dbReference>
<protein>
    <submittedName>
        <fullName evidence="5">Retrovirus-related Pol polyprotein from transposon TNT 1-94</fullName>
    </submittedName>
</protein>
<evidence type="ECO:0000256" key="1">
    <source>
        <dbReference type="PROSITE-ProRule" id="PRU00047"/>
    </source>
</evidence>
<dbReference type="InterPro" id="IPR036875">
    <property type="entry name" value="Znf_CCHC_sf"/>
</dbReference>
<dbReference type="AlphaFoldDB" id="A0A834T6C6"/>
<dbReference type="InterPro" id="IPR025724">
    <property type="entry name" value="GAG-pre-integrase_dom"/>
</dbReference>
<keyword evidence="6" id="KW-1185">Reference proteome</keyword>
<dbReference type="SUPFAM" id="SSF57756">
    <property type="entry name" value="Retrovirus zinc finger-like domains"/>
    <property type="match status" value="1"/>
</dbReference>
<gene>
    <name evidence="5" type="ORF">G2W53_028666</name>
</gene>
<dbReference type="Proteomes" id="UP000634136">
    <property type="component" value="Unassembled WGS sequence"/>
</dbReference>
<sequence>MVSELSSNMEKAATTISKDEGKYTLHSFAHATTIKLTEENFLVWKMQITTTINGFNLQKYLIGDKFIPDKFATAEDAAAEKINQDYLHWVNQDQLLMSWLISSMTEEMVNKFVECSTTKDLWEQLRTYYSTNTKPKERQLRNQLRETKKGNSAMNDYLSKIKKITNALASIGASLSTHDHVETIFDGLSEEYESFVTSISLRTEEYSVSEIEALLLAQEARVEKFKKTVESVSANMTLVDLSKNPPSRNQTSNQSFNRNNGQGRGNFRNNNFQRGRGRSSISTWQGNRPQCQVCGKMGHIAVNCYNRFNQRYTEASLLQQQIVNQQTNRQPAPSTMEAMVATPETLFDAAWYPDSGASNHLTNDSTNLQHKHPYDGTEKVYVGNGQGMSISHIGEASIVTKNKPLTLKQLIHAPQITKNLISVSKLAKDNKVYFEFHANHCLVKSQETNETLLKGSFRNGLYCVDDLSLLHHQPQPHITAHIASTQSTIKDFNVWHSRLGHPSSRVVSHVLSTCNISIPMNKTNNSTCHACCLGKSHTLPFSLSQTSYSAPLQLVHTDIWGHAPILSSTGYTYYISFIDAYSKFTWLYLLKTKGDALQAFIQFKNLAENQLNTKIKAVQSDFGGEYRPFTKYLTEHGIHHRLSCPHTHPQNGIAERKHKHITEIGLTLLAHASMPLKFWDDAFRTAVFLINRLPTPLLHQRSPLEVLFSTKPNYLFLKTFGCTCYPHLRPYNPHKFAFKSAKCTFIGYSLQHKGYKCLHPSGRIYISRHVHFDENDFPFAATSATPALPKSHVSPNTSLVIPLAPKTTVNSLITPTTSFSLSPTPPNTATSSVSISTPHTSPNLPSTHSSNSGQQLIALPPPSPTLSTSTTNTNMQDSSTSHSHQQASIPTPAPSQAVHPMATVKLKLLKLCNA</sequence>
<dbReference type="GO" id="GO:0003676">
    <property type="term" value="F:nucleic acid binding"/>
    <property type="evidence" value="ECO:0007669"/>
    <property type="project" value="InterPro"/>
</dbReference>
<name>A0A834T6C6_9FABA</name>
<dbReference type="SMART" id="SM00343">
    <property type="entry name" value="ZnF_C2HC"/>
    <property type="match status" value="1"/>
</dbReference>
<dbReference type="InterPro" id="IPR036397">
    <property type="entry name" value="RNaseH_sf"/>
</dbReference>
<dbReference type="PROSITE" id="PS50158">
    <property type="entry name" value="ZF_CCHC"/>
    <property type="match status" value="1"/>
</dbReference>
<dbReference type="Pfam" id="PF22936">
    <property type="entry name" value="Pol_BBD"/>
    <property type="match status" value="1"/>
</dbReference>
<dbReference type="InterPro" id="IPR054722">
    <property type="entry name" value="PolX-like_BBD"/>
</dbReference>
<dbReference type="InterPro" id="IPR057670">
    <property type="entry name" value="SH3_retrovirus"/>
</dbReference>
<dbReference type="EMBL" id="JAAIUW010000009">
    <property type="protein sequence ID" value="KAF7814697.1"/>
    <property type="molecule type" value="Genomic_DNA"/>
</dbReference>
<evidence type="ECO:0000259" key="3">
    <source>
        <dbReference type="PROSITE" id="PS50158"/>
    </source>
</evidence>
<dbReference type="PANTHER" id="PTHR47481">
    <property type="match status" value="1"/>
</dbReference>
<feature type="region of interest" description="Disordered" evidence="2">
    <location>
        <begin position="816"/>
        <end position="898"/>
    </location>
</feature>
<dbReference type="Pfam" id="PF13976">
    <property type="entry name" value="gag_pre-integrs"/>
    <property type="match status" value="1"/>
</dbReference>
<feature type="compositionally biased region" description="Low complexity" evidence="2">
    <location>
        <begin position="252"/>
        <end position="274"/>
    </location>
</feature>
<dbReference type="GO" id="GO:0015074">
    <property type="term" value="P:DNA integration"/>
    <property type="evidence" value="ECO:0007669"/>
    <property type="project" value="InterPro"/>
</dbReference>
<evidence type="ECO:0000256" key="2">
    <source>
        <dbReference type="SAM" id="MobiDB-lite"/>
    </source>
</evidence>
<keyword evidence="1" id="KW-0862">Zinc</keyword>
<feature type="domain" description="CCHC-type" evidence="3">
    <location>
        <begin position="291"/>
        <end position="304"/>
    </location>
</feature>
<dbReference type="Pfam" id="PF14223">
    <property type="entry name" value="Retrotran_gag_2"/>
    <property type="match status" value="1"/>
</dbReference>
<keyword evidence="1" id="KW-0479">Metal-binding</keyword>
<proteinExistence type="predicted"/>
<comment type="caution">
    <text evidence="5">The sequence shown here is derived from an EMBL/GenBank/DDBJ whole genome shotgun (WGS) entry which is preliminary data.</text>
</comment>
<feature type="compositionally biased region" description="Polar residues" evidence="2">
    <location>
        <begin position="827"/>
        <end position="855"/>
    </location>
</feature>
<dbReference type="InterPro" id="IPR001878">
    <property type="entry name" value="Znf_CCHC"/>
</dbReference>
<dbReference type="GO" id="GO:0008270">
    <property type="term" value="F:zinc ion binding"/>
    <property type="evidence" value="ECO:0007669"/>
    <property type="project" value="UniProtKB-KW"/>
</dbReference>
<feature type="compositionally biased region" description="Polar residues" evidence="2">
    <location>
        <begin position="875"/>
        <end position="889"/>
    </location>
</feature>
<feature type="region of interest" description="Disordered" evidence="2">
    <location>
        <begin position="240"/>
        <end position="284"/>
    </location>
</feature>
<dbReference type="Pfam" id="PF25597">
    <property type="entry name" value="SH3_retrovirus"/>
    <property type="match status" value="1"/>
</dbReference>
<accession>A0A834T6C6</accession>
<dbReference type="PROSITE" id="PS50994">
    <property type="entry name" value="INTEGRASE"/>
    <property type="match status" value="1"/>
</dbReference>
<dbReference type="OrthoDB" id="1436019at2759"/>
<reference evidence="5" key="1">
    <citation type="submission" date="2020-09" db="EMBL/GenBank/DDBJ databases">
        <title>Genome-Enabled Discovery of Anthraquinone Biosynthesis in Senna tora.</title>
        <authorList>
            <person name="Kang S.-H."/>
            <person name="Pandey R.P."/>
            <person name="Lee C.-M."/>
            <person name="Sim J.-S."/>
            <person name="Jeong J.-T."/>
            <person name="Choi B.-S."/>
            <person name="Jung M."/>
            <person name="Ginzburg D."/>
            <person name="Zhao K."/>
            <person name="Won S.Y."/>
            <person name="Oh T.-J."/>
            <person name="Yu Y."/>
            <person name="Kim N.-H."/>
            <person name="Lee O.R."/>
            <person name="Lee T.-H."/>
            <person name="Bashyal P."/>
            <person name="Kim T.-S."/>
            <person name="Lee W.-H."/>
            <person name="Kawkins C."/>
            <person name="Kim C.-K."/>
            <person name="Kim J.S."/>
            <person name="Ahn B.O."/>
            <person name="Rhee S.Y."/>
            <person name="Sohng J.K."/>
        </authorList>
    </citation>
    <scope>NUCLEOTIDE SEQUENCE</scope>
    <source>
        <tissue evidence="5">Leaf</tissue>
    </source>
</reference>
<dbReference type="InterPro" id="IPR012337">
    <property type="entry name" value="RNaseH-like_sf"/>
</dbReference>